<reference evidence="9 10" key="1">
    <citation type="submission" date="2018-05" db="EMBL/GenBank/DDBJ databases">
        <title>Draft genome of Methanospirillum stamsii Pt1.</title>
        <authorList>
            <person name="Dueholm M.S."/>
            <person name="Nielsen P.H."/>
            <person name="Bakmann L.F."/>
            <person name="Otzen D.E."/>
        </authorList>
    </citation>
    <scope>NUCLEOTIDE SEQUENCE [LARGE SCALE GENOMIC DNA]</scope>
    <source>
        <strain evidence="9 10">Pt1</strain>
    </source>
</reference>
<evidence type="ECO:0000256" key="8">
    <source>
        <dbReference type="SAM" id="Phobius"/>
    </source>
</evidence>
<evidence type="ECO:0000256" key="1">
    <source>
        <dbReference type="ARBA" id="ARBA00004429"/>
    </source>
</evidence>
<dbReference type="PANTHER" id="PTHR30574:SF1">
    <property type="entry name" value="SULPHUR TRANSPORT DOMAIN-CONTAINING PROTEIN"/>
    <property type="match status" value="1"/>
</dbReference>
<dbReference type="GeneID" id="97611142"/>
<evidence type="ECO:0000256" key="7">
    <source>
        <dbReference type="ARBA" id="ARBA00023136"/>
    </source>
</evidence>
<name>A0A2V2NHA0_9EURY</name>
<feature type="transmembrane region" description="Helical" evidence="8">
    <location>
        <begin position="71"/>
        <end position="98"/>
    </location>
</feature>
<evidence type="ECO:0000313" key="10">
    <source>
        <dbReference type="Proteomes" id="UP000245934"/>
    </source>
</evidence>
<keyword evidence="5 8" id="KW-0812">Transmembrane</keyword>
<dbReference type="GO" id="GO:0005886">
    <property type="term" value="C:plasma membrane"/>
    <property type="evidence" value="ECO:0007669"/>
    <property type="project" value="UniProtKB-SubCell"/>
</dbReference>
<dbReference type="AlphaFoldDB" id="A0A2V2NHA0"/>
<feature type="transmembrane region" description="Helical" evidence="8">
    <location>
        <begin position="12"/>
        <end position="30"/>
    </location>
</feature>
<dbReference type="RefSeq" id="WP_109940414.1">
    <property type="nucleotide sequence ID" value="NZ_CP176366.1"/>
</dbReference>
<organism evidence="9 10">
    <name type="scientific">Methanospirillum stamsii</name>
    <dbReference type="NCBI Taxonomy" id="1277351"/>
    <lineage>
        <taxon>Archaea</taxon>
        <taxon>Methanobacteriati</taxon>
        <taxon>Methanobacteriota</taxon>
        <taxon>Stenosarchaea group</taxon>
        <taxon>Methanomicrobia</taxon>
        <taxon>Methanomicrobiales</taxon>
        <taxon>Methanospirillaceae</taxon>
        <taxon>Methanospirillum</taxon>
    </lineage>
</organism>
<evidence type="ECO:0000256" key="4">
    <source>
        <dbReference type="ARBA" id="ARBA00022519"/>
    </source>
</evidence>
<keyword evidence="10" id="KW-1185">Reference proteome</keyword>
<keyword evidence="6 8" id="KW-1133">Transmembrane helix</keyword>
<keyword evidence="2" id="KW-0813">Transport</keyword>
<dbReference type="EMBL" id="QGMZ01000014">
    <property type="protein sequence ID" value="PWR74981.1"/>
    <property type="molecule type" value="Genomic_DNA"/>
</dbReference>
<proteinExistence type="predicted"/>
<dbReference type="InterPro" id="IPR007272">
    <property type="entry name" value="Sulf_transp_TsuA/YedE"/>
</dbReference>
<keyword evidence="3" id="KW-1003">Cell membrane</keyword>
<dbReference type="OrthoDB" id="42259at2157"/>
<keyword evidence="7 8" id="KW-0472">Membrane</keyword>
<dbReference type="Proteomes" id="UP000245934">
    <property type="component" value="Unassembled WGS sequence"/>
</dbReference>
<evidence type="ECO:0000256" key="5">
    <source>
        <dbReference type="ARBA" id="ARBA00022692"/>
    </source>
</evidence>
<keyword evidence="4" id="KW-0997">Cell inner membrane</keyword>
<dbReference type="PANTHER" id="PTHR30574">
    <property type="entry name" value="INNER MEMBRANE PROTEIN YEDE"/>
    <property type="match status" value="1"/>
</dbReference>
<protein>
    <submittedName>
        <fullName evidence="9">Uncharacterized protein</fullName>
    </submittedName>
</protein>
<comment type="subcellular location">
    <subcellularLocation>
        <location evidence="1">Cell inner membrane</location>
        <topology evidence="1">Multi-pass membrane protein</topology>
    </subcellularLocation>
</comment>
<dbReference type="Pfam" id="PF04143">
    <property type="entry name" value="Sulf_transp"/>
    <property type="match status" value="1"/>
</dbReference>
<feature type="transmembrane region" description="Helical" evidence="8">
    <location>
        <begin position="110"/>
        <end position="128"/>
    </location>
</feature>
<evidence type="ECO:0000313" key="9">
    <source>
        <dbReference type="EMBL" id="PWR74981.1"/>
    </source>
</evidence>
<comment type="caution">
    <text evidence="9">The sequence shown here is derived from an EMBL/GenBank/DDBJ whole genome shotgun (WGS) entry which is preliminary data.</text>
</comment>
<gene>
    <name evidence="9" type="ORF">DLD82_07075</name>
</gene>
<evidence type="ECO:0000256" key="3">
    <source>
        <dbReference type="ARBA" id="ARBA00022475"/>
    </source>
</evidence>
<sequence length="171" mass="18697">MIELLMEPRWSPYIAGAGIGILLWFSFLFSNKPLGCSTAFSRISGMIESILSGEKVRNKEYFKLFPPEVDWQVMLIVGIVCGSFISSFISGTFHFSFIPDTFELNISDNILIRFIFALTGGILMGLGARWSRGCTSGHGISGLSQLSLASLVAVMGFFIAGIFTATIIFSL</sequence>
<evidence type="ECO:0000256" key="2">
    <source>
        <dbReference type="ARBA" id="ARBA00022448"/>
    </source>
</evidence>
<evidence type="ECO:0000256" key="6">
    <source>
        <dbReference type="ARBA" id="ARBA00022989"/>
    </source>
</evidence>
<feature type="transmembrane region" description="Helical" evidence="8">
    <location>
        <begin position="148"/>
        <end position="169"/>
    </location>
</feature>
<accession>A0A2V2NHA0</accession>